<evidence type="ECO:0000256" key="2">
    <source>
        <dbReference type="ARBA" id="ARBA00008333"/>
    </source>
</evidence>
<evidence type="ECO:0000256" key="1">
    <source>
        <dbReference type="ARBA" id="ARBA00004141"/>
    </source>
</evidence>
<feature type="transmembrane region" description="Helical" evidence="6">
    <location>
        <begin position="447"/>
        <end position="480"/>
    </location>
</feature>
<dbReference type="Pfam" id="PF03239">
    <property type="entry name" value="FTR1"/>
    <property type="match status" value="1"/>
</dbReference>
<evidence type="ECO:0000313" key="7">
    <source>
        <dbReference type="EMBL" id="BBM47297.1"/>
    </source>
</evidence>
<dbReference type="PANTHER" id="PTHR31632:SF2">
    <property type="entry name" value="PLASMA MEMBRANE IRON PERMEASE"/>
    <property type="match status" value="1"/>
</dbReference>
<feature type="transmembrane region" description="Helical" evidence="6">
    <location>
        <begin position="382"/>
        <end position="402"/>
    </location>
</feature>
<feature type="transmembrane region" description="Helical" evidence="6">
    <location>
        <begin position="535"/>
        <end position="560"/>
    </location>
</feature>
<sequence length="566" mass="63865">MGRNYLNKKISTMLFLCFMLFFTNIIAEESYSGLYIKITDTTTAIKNNNQNEAKKLFSEVRDEFKKVKNADSTKGKKVQELLNKEKAVLSENDLREVTTALLAFEKEQNPVDDNAEKKKFQSRMNPALDVLEKAIQSKDVELMKKEYLKFNGVWTRNESFIRSRSIPYYGKVETAMSFLRSSMEVEPFDYDNTINSFNDLKSTIQDYLDGKKIENNVSSTITLKEAVDMLKDALEAFKNGNKSKGQSKVKEFIQVWPTVEGDVSTRNSALYTKVETQTPIIMVKGIEKEYQEQLQGLITELSQIDTKAQYTFIDAMFILLREGVEALLIVLALVSSLKAANQKKGLRWVYAGAAAGILASVVIAFALQALFPAVSSGTNREILEGFVGIFAVIMMIGIGFWLHSKSSLKSWQDYIDRKMDIVLSTGSFVSMFVLSFLAVFREGAETILFYVGILPLISLQNLIIGIVSAILILIVIALVLIYASSKIKIHQVFFVLTWTIYFLAFKMLGTSIHMLQVVGILPLHIVRFVPTIEVLGIYANMEVFISQLILIVIIVIATLIKKRKNK</sequence>
<dbReference type="AlphaFoldDB" id="A0A510K7Y1"/>
<accession>A0A510K7Y1</accession>
<evidence type="ECO:0000256" key="3">
    <source>
        <dbReference type="ARBA" id="ARBA00022692"/>
    </source>
</evidence>
<gene>
    <name evidence="7" type="ORF">JMUB3933_0797</name>
</gene>
<dbReference type="PANTHER" id="PTHR31632">
    <property type="entry name" value="IRON TRANSPORTER FTH1"/>
    <property type="match status" value="1"/>
</dbReference>
<evidence type="ECO:0000256" key="5">
    <source>
        <dbReference type="ARBA" id="ARBA00023136"/>
    </source>
</evidence>
<organism evidence="7 8">
    <name type="scientific">Leptotrichia wadei</name>
    <dbReference type="NCBI Taxonomy" id="157687"/>
    <lineage>
        <taxon>Bacteria</taxon>
        <taxon>Fusobacteriati</taxon>
        <taxon>Fusobacteriota</taxon>
        <taxon>Fusobacteriia</taxon>
        <taxon>Fusobacteriales</taxon>
        <taxon>Leptotrichiaceae</taxon>
        <taxon>Leptotrichia</taxon>
    </lineage>
</organism>
<name>A0A510K7Y1_9FUSO</name>
<reference evidence="7 8" key="1">
    <citation type="submission" date="2019-07" db="EMBL/GenBank/DDBJ databases">
        <title>Complete Genome Sequence of Leptotrichia wadei Strain JMUB3933.</title>
        <authorList>
            <person name="Watanabe S."/>
            <person name="Cui L."/>
        </authorList>
    </citation>
    <scope>NUCLEOTIDE SEQUENCE [LARGE SCALE GENOMIC DNA]</scope>
    <source>
        <strain evidence="7 8">JMUB3933</strain>
    </source>
</reference>
<evidence type="ECO:0000256" key="4">
    <source>
        <dbReference type="ARBA" id="ARBA00022989"/>
    </source>
</evidence>
<evidence type="ECO:0000256" key="6">
    <source>
        <dbReference type="SAM" id="Phobius"/>
    </source>
</evidence>
<proteinExistence type="inferred from homology"/>
<keyword evidence="5 6" id="KW-0472">Membrane</keyword>
<protein>
    <submittedName>
        <fullName evidence="7">Iron permease FTR1</fullName>
    </submittedName>
</protein>
<keyword evidence="4 6" id="KW-1133">Transmembrane helix</keyword>
<dbReference type="Proteomes" id="UP000321397">
    <property type="component" value="Chromosome"/>
</dbReference>
<dbReference type="GO" id="GO:0015093">
    <property type="term" value="F:ferrous iron transmembrane transporter activity"/>
    <property type="evidence" value="ECO:0007669"/>
    <property type="project" value="TreeGrafter"/>
</dbReference>
<feature type="transmembrane region" description="Helical" evidence="6">
    <location>
        <begin position="492"/>
        <end position="515"/>
    </location>
</feature>
<dbReference type="GO" id="GO:0033573">
    <property type="term" value="C:high-affinity iron permease complex"/>
    <property type="evidence" value="ECO:0007669"/>
    <property type="project" value="InterPro"/>
</dbReference>
<keyword evidence="3 6" id="KW-0812">Transmembrane</keyword>
<feature type="transmembrane region" description="Helical" evidence="6">
    <location>
        <begin position="422"/>
        <end position="441"/>
    </location>
</feature>
<dbReference type="EMBL" id="AP019834">
    <property type="protein sequence ID" value="BBM47297.1"/>
    <property type="molecule type" value="Genomic_DNA"/>
</dbReference>
<comment type="subcellular location">
    <subcellularLocation>
        <location evidence="1">Membrane</location>
        <topology evidence="1">Multi-pass membrane protein</topology>
    </subcellularLocation>
</comment>
<dbReference type="InterPro" id="IPR004923">
    <property type="entry name" value="FTR1/Fip1/EfeU"/>
</dbReference>
<evidence type="ECO:0000313" key="8">
    <source>
        <dbReference type="Proteomes" id="UP000321397"/>
    </source>
</evidence>
<feature type="transmembrane region" description="Helical" evidence="6">
    <location>
        <begin position="348"/>
        <end position="370"/>
    </location>
</feature>
<comment type="similarity">
    <text evidence="2">Belongs to the oxidase-dependent Fe transporter (OFeT) (TC 9.A.10.1) family.</text>
</comment>
<dbReference type="RefSeq" id="WP_146960316.1">
    <property type="nucleotide sequence ID" value="NZ_AP019834.1"/>
</dbReference>